<evidence type="ECO:0000256" key="4">
    <source>
        <dbReference type="ARBA" id="ARBA00023136"/>
    </source>
</evidence>
<feature type="signal peptide" evidence="7">
    <location>
        <begin position="1"/>
        <end position="26"/>
    </location>
</feature>
<accession>A0A1E5G1R9</accession>
<evidence type="ECO:0000256" key="1">
    <source>
        <dbReference type="ARBA" id="ARBA00004442"/>
    </source>
</evidence>
<dbReference type="Proteomes" id="UP000094296">
    <property type="component" value="Unassembled WGS sequence"/>
</dbReference>
<evidence type="ECO:0000256" key="5">
    <source>
        <dbReference type="ARBA" id="ARBA00023237"/>
    </source>
</evidence>
<feature type="coiled-coil region" evidence="6">
    <location>
        <begin position="233"/>
        <end position="312"/>
    </location>
</feature>
<evidence type="ECO:0000259" key="8">
    <source>
        <dbReference type="Pfam" id="PF07833"/>
    </source>
</evidence>
<evidence type="ECO:0000256" key="6">
    <source>
        <dbReference type="SAM" id="Coils"/>
    </source>
</evidence>
<keyword evidence="5" id="KW-0998">Cell outer membrane</keyword>
<dbReference type="SUPFAM" id="SSF56954">
    <property type="entry name" value="Outer membrane efflux proteins (OEP)"/>
    <property type="match status" value="1"/>
</dbReference>
<keyword evidence="3" id="KW-0812">Transmembrane</keyword>
<feature type="chain" id="PRO_5009176989" description="Copper amine oxidase-like N-terminal domain-containing protein" evidence="7">
    <location>
        <begin position="27"/>
        <end position="489"/>
    </location>
</feature>
<keyword evidence="7" id="KW-0732">Signal</keyword>
<dbReference type="Pfam" id="PF07833">
    <property type="entry name" value="Cu_amine_oxidN1"/>
    <property type="match status" value="1"/>
</dbReference>
<dbReference type="GO" id="GO:0015562">
    <property type="term" value="F:efflux transmembrane transporter activity"/>
    <property type="evidence" value="ECO:0007669"/>
    <property type="project" value="InterPro"/>
</dbReference>
<dbReference type="Gene3D" id="1.20.1600.10">
    <property type="entry name" value="Outer membrane efflux proteins (OEP)"/>
    <property type="match status" value="1"/>
</dbReference>
<dbReference type="RefSeq" id="WP_069643396.1">
    <property type="nucleotide sequence ID" value="NZ_MIJE01000030.1"/>
</dbReference>
<comment type="caution">
    <text evidence="9">The sequence shown here is derived from an EMBL/GenBank/DDBJ whole genome shotgun (WGS) entry which is preliminary data.</text>
</comment>
<dbReference type="InterPro" id="IPR051906">
    <property type="entry name" value="TolC-like"/>
</dbReference>
<dbReference type="Gene3D" id="3.30.457.10">
    <property type="entry name" value="Copper amine oxidase-like, N-terminal domain"/>
    <property type="match status" value="1"/>
</dbReference>
<comment type="subcellular location">
    <subcellularLocation>
        <location evidence="1">Cell outer membrane</location>
    </subcellularLocation>
</comment>
<keyword evidence="2" id="KW-1134">Transmembrane beta strand</keyword>
<dbReference type="InterPro" id="IPR036582">
    <property type="entry name" value="Mao_N_sf"/>
</dbReference>
<dbReference type="PANTHER" id="PTHR30026:SF20">
    <property type="entry name" value="OUTER MEMBRANE PROTEIN TOLC"/>
    <property type="match status" value="1"/>
</dbReference>
<reference evidence="9 10" key="1">
    <citation type="submission" date="2016-09" db="EMBL/GenBank/DDBJ databases">
        <title>Draft genome sequence for the type strain of Desulfuribacillus alkaliarsenatis AHT28, an obligately anaerobic, sulfidogenic bacterium isolated from Russian soda lake sediments.</title>
        <authorList>
            <person name="Abin C.A."/>
            <person name="Hollibaugh J.T."/>
        </authorList>
    </citation>
    <scope>NUCLEOTIDE SEQUENCE [LARGE SCALE GENOMIC DNA]</scope>
    <source>
        <strain evidence="9 10">AHT28</strain>
    </source>
</reference>
<protein>
    <recommendedName>
        <fullName evidence="8">Copper amine oxidase-like N-terminal domain-containing protein</fullName>
    </recommendedName>
</protein>
<feature type="coiled-coil region" evidence="6">
    <location>
        <begin position="380"/>
        <end position="439"/>
    </location>
</feature>
<proteinExistence type="predicted"/>
<dbReference type="GO" id="GO:1990281">
    <property type="term" value="C:efflux pump complex"/>
    <property type="evidence" value="ECO:0007669"/>
    <property type="project" value="TreeGrafter"/>
</dbReference>
<dbReference type="InterPro" id="IPR012854">
    <property type="entry name" value="Cu_amine_oxidase-like_N"/>
</dbReference>
<sequence>MERLKQLLKFTFALVVLLAFVQTAQARDISIYMNGNIVESSIPPYNENGVTMVPMRTIFEELGVTVKWNESNKNIEAVKEYKIVRFSPGSTTAYINNVKRELDAPPVIIDGITMVPLRFIGESFGVEVLWLADTNSVYVDTNFTIVEKNEYPELSFQDALEIVLSNSTEYKDKKYSLERTEEVRERLGWTLPGMRAAGPGYGQADLQRNQATQALFSADASVKMAELELEITIDQLENRLLTLYLDIIQKESEYDILNQRIINAKRNLSIAKIQKEHGVQSTNDIKKLSNTLEQEKQRKKIIEKEIDSEYIKLNKMLNSDDERYTLKFDVEWKPLQDFDISRHIRQTINTDPYMLMQKDRIELSEYGVILYVYNAGQEPLRAKEIDVQRAKLDLQRSQANYNQTILTRYNQLIQLENQYQLLSLNLENAREQLVILETQYQLGLIIEAQLHEMQLGINELVNEKQNIIINYIKLYKLIDKPFLAPEYMQ</sequence>
<dbReference type="AlphaFoldDB" id="A0A1E5G1R9"/>
<organism evidence="9 10">
    <name type="scientific">Desulfuribacillus alkaliarsenatis</name>
    <dbReference type="NCBI Taxonomy" id="766136"/>
    <lineage>
        <taxon>Bacteria</taxon>
        <taxon>Bacillati</taxon>
        <taxon>Bacillota</taxon>
        <taxon>Desulfuribacillia</taxon>
        <taxon>Desulfuribacillales</taxon>
        <taxon>Desulfuribacillaceae</taxon>
        <taxon>Desulfuribacillus</taxon>
    </lineage>
</organism>
<dbReference type="STRING" id="766136.BHF68_07060"/>
<name>A0A1E5G1R9_9FIRM</name>
<keyword evidence="4" id="KW-0472">Membrane</keyword>
<dbReference type="GO" id="GO:0009279">
    <property type="term" value="C:cell outer membrane"/>
    <property type="evidence" value="ECO:0007669"/>
    <property type="project" value="UniProtKB-SubCell"/>
</dbReference>
<evidence type="ECO:0000256" key="2">
    <source>
        <dbReference type="ARBA" id="ARBA00022452"/>
    </source>
</evidence>
<dbReference type="SUPFAM" id="SSF55383">
    <property type="entry name" value="Copper amine oxidase, domain N"/>
    <property type="match status" value="1"/>
</dbReference>
<dbReference type="EMBL" id="MIJE01000030">
    <property type="protein sequence ID" value="OEF96813.1"/>
    <property type="molecule type" value="Genomic_DNA"/>
</dbReference>
<evidence type="ECO:0000313" key="10">
    <source>
        <dbReference type="Proteomes" id="UP000094296"/>
    </source>
</evidence>
<keyword evidence="10" id="KW-1185">Reference proteome</keyword>
<evidence type="ECO:0000256" key="7">
    <source>
        <dbReference type="SAM" id="SignalP"/>
    </source>
</evidence>
<dbReference type="OrthoDB" id="1954422at2"/>
<evidence type="ECO:0000313" key="9">
    <source>
        <dbReference type="EMBL" id="OEF96813.1"/>
    </source>
</evidence>
<gene>
    <name evidence="9" type="ORF">BHF68_07060</name>
</gene>
<feature type="domain" description="Copper amine oxidase-like N-terminal" evidence="8">
    <location>
        <begin position="33"/>
        <end position="139"/>
    </location>
</feature>
<keyword evidence="6" id="KW-0175">Coiled coil</keyword>
<dbReference type="PANTHER" id="PTHR30026">
    <property type="entry name" value="OUTER MEMBRANE PROTEIN TOLC"/>
    <property type="match status" value="1"/>
</dbReference>
<evidence type="ECO:0000256" key="3">
    <source>
        <dbReference type="ARBA" id="ARBA00022692"/>
    </source>
</evidence>
<dbReference type="GO" id="GO:0015288">
    <property type="term" value="F:porin activity"/>
    <property type="evidence" value="ECO:0007669"/>
    <property type="project" value="TreeGrafter"/>
</dbReference>